<dbReference type="STRING" id="1890683.A0A427Y2E4"/>
<organism evidence="2 3">
    <name type="scientific">Saitozyma podzolica</name>
    <dbReference type="NCBI Taxonomy" id="1890683"/>
    <lineage>
        <taxon>Eukaryota</taxon>
        <taxon>Fungi</taxon>
        <taxon>Dikarya</taxon>
        <taxon>Basidiomycota</taxon>
        <taxon>Agaricomycotina</taxon>
        <taxon>Tremellomycetes</taxon>
        <taxon>Tremellales</taxon>
        <taxon>Trimorphomycetaceae</taxon>
        <taxon>Saitozyma</taxon>
    </lineage>
</organism>
<feature type="compositionally biased region" description="Basic and acidic residues" evidence="1">
    <location>
        <begin position="895"/>
        <end position="935"/>
    </location>
</feature>
<keyword evidence="3" id="KW-1185">Reference proteome</keyword>
<feature type="compositionally biased region" description="Polar residues" evidence="1">
    <location>
        <begin position="563"/>
        <end position="573"/>
    </location>
</feature>
<dbReference type="OrthoDB" id="5588846at2759"/>
<evidence type="ECO:0000256" key="1">
    <source>
        <dbReference type="SAM" id="MobiDB-lite"/>
    </source>
</evidence>
<dbReference type="Proteomes" id="UP000279259">
    <property type="component" value="Unassembled WGS sequence"/>
</dbReference>
<protein>
    <submittedName>
        <fullName evidence="2">Uncharacterized protein</fullName>
    </submittedName>
</protein>
<sequence length="935" mass="102422">MPGITSDAPTGLGATHSTGEGARLPVRRLYGPSYPHEPAPLPPLSTLSLDERPPPTFPLYRPAPSPSPIPQNSPRYPDPKSLPSDAKIARSLKVRLSKRVVKDLPPLEEDDLREFYAALVESGAEEAARRYEVLEAPKEERLRLGDGEREEVLRGLAERVLGLNAQKPPPLGEHEGANMVAGPSRLTGIVSGDAVPTQTIIHALASISSEDEDQNEGGLSDLPLGLVSRKEWEALFDQTLSETNPGSAEVLLGVMQAHGVSPSAEHLSDILAHYASHGLLGEAKRIETVLAEAGYQLSTSQHDILTSAHLHASGPIGAIAHLKTYELSSHPAPQSSYGLVLSHLLERDPSSHTRALAWDLFAHMRLSAHPTPCREIYRLMITSCGASSDPQPERARDLWIELTQDNGSIPDEPEYTAAIRALSSTKKDYLEAFDLLRQMLARHHDATYVPFSEDEDAWAGRLRRGQRQRSMSRWIPSLETWKALLEGTKRAGDLPRARWVLAESLRMARASEMAGYPVKGPDEDMMASVFMTYAAWKPIVARRQVRVRGGVGAEGISRDSDTQESTAGTTGDTVQHIEDPLVDVDLTEEISAGDRVAQDVSTAQGEAADPTSPQTAADALGEASALFHQILRPASSSSLLTDPFRDTRPSTRLVNSYLSVQLAHSQTLAAARTAWDETWSDAVLVERGVRPNGWSYLIALEKCALGNRQLSQENREEATSWGRKLWDEYLSFQSSLSVSPSDSGSHTISGTGFGLGLGPRQIERAWRAIIRIHTLADDTTGALSLLSDFQARHPPSRILDSYAPIPDAGLGLRFTDPTTVREADVPPHMLFEDVRVLHQRLVRDEDGRGLGLVKWVTTGYEKALEKRRKWRLKGAGKGGEVRSRRVEMIAAADGEELRNEPEEHGEVGREEAGQEKAEHKEAEHEEAEHEAAKKA</sequence>
<gene>
    <name evidence="2" type="ORF">EHS25_005046</name>
</gene>
<name>A0A427Y2E4_9TREE</name>
<evidence type="ECO:0000313" key="2">
    <source>
        <dbReference type="EMBL" id="RSH85239.1"/>
    </source>
</evidence>
<dbReference type="EMBL" id="RSCD01000021">
    <property type="protein sequence ID" value="RSH85239.1"/>
    <property type="molecule type" value="Genomic_DNA"/>
</dbReference>
<feature type="compositionally biased region" description="Pro residues" evidence="1">
    <location>
        <begin position="54"/>
        <end position="71"/>
    </location>
</feature>
<accession>A0A427Y2E4</accession>
<feature type="region of interest" description="Disordered" evidence="1">
    <location>
        <begin position="552"/>
        <end position="579"/>
    </location>
</feature>
<evidence type="ECO:0000313" key="3">
    <source>
        <dbReference type="Proteomes" id="UP000279259"/>
    </source>
</evidence>
<feature type="region of interest" description="Disordered" evidence="1">
    <location>
        <begin position="891"/>
        <end position="935"/>
    </location>
</feature>
<dbReference type="InterPro" id="IPR011990">
    <property type="entry name" value="TPR-like_helical_dom_sf"/>
</dbReference>
<dbReference type="Gene3D" id="1.25.40.10">
    <property type="entry name" value="Tetratricopeptide repeat domain"/>
    <property type="match status" value="1"/>
</dbReference>
<proteinExistence type="predicted"/>
<reference evidence="2 3" key="1">
    <citation type="submission" date="2018-11" db="EMBL/GenBank/DDBJ databases">
        <title>Genome sequence of Saitozyma podzolica DSM 27192.</title>
        <authorList>
            <person name="Aliyu H."/>
            <person name="Gorte O."/>
            <person name="Ochsenreither K."/>
        </authorList>
    </citation>
    <scope>NUCLEOTIDE SEQUENCE [LARGE SCALE GENOMIC DNA]</scope>
    <source>
        <strain evidence="2 3">DSM 27192</strain>
    </source>
</reference>
<feature type="region of interest" description="Disordered" evidence="1">
    <location>
        <begin position="1"/>
        <end position="84"/>
    </location>
</feature>
<comment type="caution">
    <text evidence="2">The sequence shown here is derived from an EMBL/GenBank/DDBJ whole genome shotgun (WGS) entry which is preliminary data.</text>
</comment>
<dbReference type="AlphaFoldDB" id="A0A427Y2E4"/>